<proteinExistence type="predicted"/>
<organism evidence="2 3">
    <name type="scientific">Malus domestica</name>
    <name type="common">Apple</name>
    <name type="synonym">Pyrus malus</name>
    <dbReference type="NCBI Taxonomy" id="3750"/>
    <lineage>
        <taxon>Eukaryota</taxon>
        <taxon>Viridiplantae</taxon>
        <taxon>Streptophyta</taxon>
        <taxon>Embryophyta</taxon>
        <taxon>Tracheophyta</taxon>
        <taxon>Spermatophyta</taxon>
        <taxon>Magnoliopsida</taxon>
        <taxon>eudicotyledons</taxon>
        <taxon>Gunneridae</taxon>
        <taxon>Pentapetalae</taxon>
        <taxon>rosids</taxon>
        <taxon>fabids</taxon>
        <taxon>Rosales</taxon>
        <taxon>Rosaceae</taxon>
        <taxon>Amygdaloideae</taxon>
        <taxon>Maleae</taxon>
        <taxon>Malus</taxon>
    </lineage>
</organism>
<dbReference type="PANTHER" id="PTHR47481">
    <property type="match status" value="1"/>
</dbReference>
<accession>A0A498IWR2</accession>
<reference evidence="2 3" key="1">
    <citation type="submission" date="2018-10" db="EMBL/GenBank/DDBJ databases">
        <title>A high-quality apple genome assembly.</title>
        <authorList>
            <person name="Hu J."/>
        </authorList>
    </citation>
    <scope>NUCLEOTIDE SEQUENCE [LARGE SCALE GENOMIC DNA]</scope>
    <source>
        <strain evidence="3">cv. HFTH1</strain>
        <tissue evidence="2">Young leaf</tissue>
    </source>
</reference>
<evidence type="ECO:0008006" key="4">
    <source>
        <dbReference type="Google" id="ProtNLM"/>
    </source>
</evidence>
<evidence type="ECO:0000313" key="2">
    <source>
        <dbReference type="EMBL" id="RXH87849.1"/>
    </source>
</evidence>
<sequence length="245" mass="26002">MGYVDGTKPCPAYFLTDGQGNITSTVDPAFDVWIHADRSIQNWINGLLTPSVFPIMAHSAASRTTWVSLEKRYASQTQNNQVLQLLRAAGIPIADHDLVTIVMNAFPTYEFSTTAITFDYLQKVLLNLEKHLVDQQGVPNYSLQHVTAPLYASPPHGPGHSRRGTSLAPGDFLGVGFTGYPGSSSVTGKGASNGISNTGVYSNSNGNDKSFGKTSGGNGVSLPSKNTSRPSSSSCCAFGSPKVLE</sequence>
<name>A0A498IWR2_MALDO</name>
<keyword evidence="3" id="KW-1185">Reference proteome</keyword>
<dbReference type="PANTHER" id="PTHR47481:SF43">
    <property type="entry name" value="RETROTRANSPOSON COPIA-LIKE N-TERMINAL DOMAIN-CONTAINING PROTEIN"/>
    <property type="match status" value="1"/>
</dbReference>
<dbReference type="Proteomes" id="UP000290289">
    <property type="component" value="Chromosome 10"/>
</dbReference>
<evidence type="ECO:0000313" key="3">
    <source>
        <dbReference type="Proteomes" id="UP000290289"/>
    </source>
</evidence>
<protein>
    <recommendedName>
        <fullName evidence="4">Retrotransposon Copia-like N-terminal domain-containing protein</fullName>
    </recommendedName>
</protein>
<feature type="region of interest" description="Disordered" evidence="1">
    <location>
        <begin position="206"/>
        <end position="245"/>
    </location>
</feature>
<evidence type="ECO:0000256" key="1">
    <source>
        <dbReference type="SAM" id="MobiDB-lite"/>
    </source>
</evidence>
<dbReference type="AlphaFoldDB" id="A0A498IWR2"/>
<gene>
    <name evidence="2" type="ORF">DVH24_034749</name>
</gene>
<dbReference type="EMBL" id="RDQH01000336">
    <property type="protein sequence ID" value="RXH87849.1"/>
    <property type="molecule type" value="Genomic_DNA"/>
</dbReference>
<feature type="compositionally biased region" description="Low complexity" evidence="1">
    <location>
        <begin position="221"/>
        <end position="245"/>
    </location>
</feature>
<comment type="caution">
    <text evidence="2">The sequence shown here is derived from an EMBL/GenBank/DDBJ whole genome shotgun (WGS) entry which is preliminary data.</text>
</comment>